<dbReference type="FunFam" id="3.40.50.12780:FF:000012">
    <property type="entry name" value="Non-ribosomal peptide synthetase"/>
    <property type="match status" value="1"/>
</dbReference>
<evidence type="ECO:0000256" key="2">
    <source>
        <dbReference type="ARBA" id="ARBA00005102"/>
    </source>
</evidence>
<evidence type="ECO:0000256" key="9">
    <source>
        <dbReference type="SAM" id="MobiDB-lite"/>
    </source>
</evidence>
<keyword evidence="7" id="KW-0436">Ligase</keyword>
<dbReference type="PROSITE" id="PS50075">
    <property type="entry name" value="CARRIER"/>
    <property type="match status" value="1"/>
</dbReference>
<dbReference type="Pfam" id="PF13193">
    <property type="entry name" value="AMP-binding_C"/>
    <property type="match status" value="1"/>
</dbReference>
<dbReference type="InterPro" id="IPR029058">
    <property type="entry name" value="AB_hydrolase_fold"/>
</dbReference>
<reference evidence="11 12" key="1">
    <citation type="submission" date="2015-06" db="EMBL/GenBank/DDBJ databases">
        <authorList>
            <person name="Ju K.-S."/>
            <person name="Doroghazi J.R."/>
            <person name="Metcalf W.W."/>
        </authorList>
    </citation>
    <scope>NUCLEOTIDE SEQUENCE [LARGE SCALE GENOMIC DNA]</scope>
    <source>
        <strain evidence="11 12">NRRL 3414</strain>
    </source>
</reference>
<gene>
    <name evidence="11" type="ORF">ACM01_29675</name>
</gene>
<dbReference type="Gene3D" id="3.30.300.30">
    <property type="match status" value="1"/>
</dbReference>
<comment type="pathway">
    <text evidence="2">Siderophore biosynthesis; mycobactin biosynthesis.</text>
</comment>
<dbReference type="Pfam" id="PF00501">
    <property type="entry name" value="AMP-binding"/>
    <property type="match status" value="1"/>
</dbReference>
<dbReference type="InterPro" id="IPR036736">
    <property type="entry name" value="ACP-like_sf"/>
</dbReference>
<evidence type="ECO:0000256" key="5">
    <source>
        <dbReference type="ARBA" id="ARBA00022450"/>
    </source>
</evidence>
<dbReference type="InterPro" id="IPR057737">
    <property type="entry name" value="Condensation_MtbB-like"/>
</dbReference>
<dbReference type="Gene3D" id="3.40.50.1820">
    <property type="entry name" value="alpha/beta hydrolase"/>
    <property type="match status" value="1"/>
</dbReference>
<dbReference type="InterPro" id="IPR045851">
    <property type="entry name" value="AMP-bd_C_sf"/>
</dbReference>
<keyword evidence="6" id="KW-0597">Phosphoprotein</keyword>
<dbReference type="InterPro" id="IPR010071">
    <property type="entry name" value="AA_adenyl_dom"/>
</dbReference>
<comment type="similarity">
    <text evidence="3">Belongs to the ATP-dependent AMP-binding enzyme family. MbtB subfamily.</text>
</comment>
<dbReference type="GO" id="GO:0005737">
    <property type="term" value="C:cytoplasm"/>
    <property type="evidence" value="ECO:0007669"/>
    <property type="project" value="TreeGrafter"/>
</dbReference>
<evidence type="ECO:0000256" key="3">
    <source>
        <dbReference type="ARBA" id="ARBA00007380"/>
    </source>
</evidence>
<organism evidence="11 12">
    <name type="scientific">Streptomyces viridochromogenes</name>
    <dbReference type="NCBI Taxonomy" id="1938"/>
    <lineage>
        <taxon>Bacteria</taxon>
        <taxon>Bacillati</taxon>
        <taxon>Actinomycetota</taxon>
        <taxon>Actinomycetes</taxon>
        <taxon>Kitasatosporales</taxon>
        <taxon>Streptomycetaceae</taxon>
        <taxon>Streptomyces</taxon>
    </lineage>
</organism>
<dbReference type="OrthoDB" id="2472181at2"/>
<dbReference type="InterPro" id="IPR001242">
    <property type="entry name" value="Condensation_dom"/>
</dbReference>
<feature type="domain" description="Carrier" evidence="10">
    <location>
        <begin position="1055"/>
        <end position="1131"/>
    </location>
</feature>
<dbReference type="SUPFAM" id="SSF47336">
    <property type="entry name" value="ACP-like"/>
    <property type="match status" value="2"/>
</dbReference>
<dbReference type="InterPro" id="IPR009081">
    <property type="entry name" value="PP-bd_ACP"/>
</dbReference>
<sequence length="1162" mass="125702">MTQHPPTADELLRSVTDTFGSEEPPSDDDSLITWGLDSITLMKIAGGWRRRGIPISFAELAKEPTLRAWRELLQAHVPATARPAERTPAASPAPPAPAPEPREPFPLAVMQHAYWIGRGDETTLGSVAAHLYVEFDGSGVDPDRLDAAVRALAARHGMLRACFTDDGRQRILPDLTRPATVVHDLRTLDARTAAARLEDLRHSSSHARLDIAAGEVFAVQLSLLPDGGSRLHVDVDMLAADALSYRVLLSDLSKLYEDAGTPLPSIRTSYPEYLAERADVRRLSRDQAQRWWQRRIPELPSAPELPLVPEAERTDPTRVTRRHHWLPPAEKRRLTARAHQHGLTPAMAVATAFSEVLAAWSGQPRFLLNVPMFDRRGSHPDVDLLVGDFTSSVLLDVDLTEAGSFTEHARRLQDRMHTDAAHSDYSGVEVLRDLSRLRGEQVLAPVVFTSALNLGELFDAGVRQSFGKPVWIISQGPQVLLDAQVTEVDGGLLVNWDVREDAFPAGMVDAMFAAFHGLVTRLGTDDTVWERPLPALLPAGQSAVRAKVNSTEAPRSHRLLHQGFFERAAGRPEAPALLWAAEGALSYGELADRALRTAAALVERGVRPGDTVAVSLPKGPDQITAVLGVLAAGAAYVPIGVEQPPARRDRIRATAGFRVALTDGRPVEGIGLDALPVAEAVRTAPLAEPVPVAEEQAAYVLFTSGSTGEPKGVEVPHRAAMNTIDDVNDRFTLGTSDRCLALSALDFDLSVYDVFGLLSAGGAVVLVDEDDRREAGQWADLVRTHAVTILNCVPPLLDMLLLATGPGELVGLRAVLLGGDWVGTDLPGRLAERAPDCRFTGLGGTTETAIHSTVCEVTGTQVPAHWRSVPYGTPLRNVRCRVVDAHGRDCPDWVPGELWIGGDGVALGYRADPSRTAEKFTEADGLRWYRTGDLARYWPDGTLEFLGRRDHQVKLRGFRIELGEVESALAGHPAVRRAVAGLTRGQGVQLAAAVAADAGTAEDELRDWARSVLPPHMVPARITVAEELPLTSNGKLDRRAVQELWQVAEAEQHRAPGTALETVVARVWQDVLGVDRVGLDDGFFALGGDSVLATVIVGRLREALDTSEVSVRALFATLTAGGMAKRLAAEEQTAGRLEQVASIHLEIEDMSADEVDSALRDV</sequence>
<proteinExistence type="inferred from homology"/>
<feature type="compositionally biased region" description="Low complexity" evidence="9">
    <location>
        <begin position="79"/>
        <end position="90"/>
    </location>
</feature>
<dbReference type="FunFam" id="3.30.559.10:FF:000023">
    <property type="entry name" value="Non-ribosomal peptide synthetase"/>
    <property type="match status" value="1"/>
</dbReference>
<dbReference type="EMBL" id="LFNT01000043">
    <property type="protein sequence ID" value="KMS70851.1"/>
    <property type="molecule type" value="Genomic_DNA"/>
</dbReference>
<dbReference type="InterPro" id="IPR000873">
    <property type="entry name" value="AMP-dep_synth/lig_dom"/>
</dbReference>
<name>A0A0J7Z462_STRVR</name>
<evidence type="ECO:0000256" key="4">
    <source>
        <dbReference type="ARBA" id="ARBA00016743"/>
    </source>
</evidence>
<evidence type="ECO:0000256" key="7">
    <source>
        <dbReference type="ARBA" id="ARBA00022598"/>
    </source>
</evidence>
<dbReference type="CDD" id="cd19535">
    <property type="entry name" value="Cyc_NRPS"/>
    <property type="match status" value="1"/>
</dbReference>
<comment type="caution">
    <text evidence="11">The sequence shown here is derived from an EMBL/GenBank/DDBJ whole genome shotgun (WGS) entry which is preliminary data.</text>
</comment>
<dbReference type="InterPro" id="IPR025110">
    <property type="entry name" value="AMP-bd_C"/>
</dbReference>
<comment type="cofactor">
    <cofactor evidence="1">
        <name>pantetheine 4'-phosphate</name>
        <dbReference type="ChEBI" id="CHEBI:47942"/>
    </cofactor>
</comment>
<dbReference type="GO" id="GO:0044550">
    <property type="term" value="P:secondary metabolite biosynthetic process"/>
    <property type="evidence" value="ECO:0007669"/>
    <property type="project" value="TreeGrafter"/>
</dbReference>
<dbReference type="GO" id="GO:0000036">
    <property type="term" value="F:acyl carrier activity"/>
    <property type="evidence" value="ECO:0007669"/>
    <property type="project" value="TreeGrafter"/>
</dbReference>
<dbReference type="PANTHER" id="PTHR45527:SF10">
    <property type="entry name" value="PYOCHELIN SYNTHASE PCHF"/>
    <property type="match status" value="1"/>
</dbReference>
<dbReference type="Pfam" id="PF00550">
    <property type="entry name" value="PP-binding"/>
    <property type="match status" value="2"/>
</dbReference>
<dbReference type="PATRIC" id="fig|1938.3.peg.5669"/>
<dbReference type="PANTHER" id="PTHR45527">
    <property type="entry name" value="NONRIBOSOMAL PEPTIDE SYNTHETASE"/>
    <property type="match status" value="1"/>
</dbReference>
<dbReference type="GO" id="GO:0043041">
    <property type="term" value="P:amino acid activation for nonribosomal peptide biosynthetic process"/>
    <property type="evidence" value="ECO:0007669"/>
    <property type="project" value="TreeGrafter"/>
</dbReference>
<dbReference type="SUPFAM" id="SSF52777">
    <property type="entry name" value="CoA-dependent acyltransferases"/>
    <property type="match status" value="2"/>
</dbReference>
<evidence type="ECO:0000256" key="1">
    <source>
        <dbReference type="ARBA" id="ARBA00001957"/>
    </source>
</evidence>
<dbReference type="Pfam" id="PF00668">
    <property type="entry name" value="Condensation"/>
    <property type="match status" value="1"/>
</dbReference>
<dbReference type="NCBIfam" id="TIGR01733">
    <property type="entry name" value="AA-adenyl-dom"/>
    <property type="match status" value="1"/>
</dbReference>
<dbReference type="Gene3D" id="3.40.50.12780">
    <property type="entry name" value="N-terminal domain of ligase-like"/>
    <property type="match status" value="1"/>
</dbReference>
<dbReference type="GO" id="GO:0031177">
    <property type="term" value="F:phosphopantetheine binding"/>
    <property type="evidence" value="ECO:0007669"/>
    <property type="project" value="TreeGrafter"/>
</dbReference>
<evidence type="ECO:0000256" key="6">
    <source>
        <dbReference type="ARBA" id="ARBA00022553"/>
    </source>
</evidence>
<dbReference type="PROSITE" id="PS00455">
    <property type="entry name" value="AMP_BINDING"/>
    <property type="match status" value="1"/>
</dbReference>
<evidence type="ECO:0000259" key="10">
    <source>
        <dbReference type="PROSITE" id="PS50075"/>
    </source>
</evidence>
<dbReference type="FunFam" id="3.30.559.30:FF:000006">
    <property type="entry name" value="Yersiniabactin polyketide/non-ribosomal peptide synthetase"/>
    <property type="match status" value="1"/>
</dbReference>
<protein>
    <recommendedName>
        <fullName evidence="4">Phenyloxazoline synthase MbtB</fullName>
    </recommendedName>
    <alternativeName>
        <fullName evidence="8">Mycobactin synthetase protein B</fullName>
    </alternativeName>
</protein>
<dbReference type="SUPFAM" id="SSF56801">
    <property type="entry name" value="Acetyl-CoA synthetase-like"/>
    <property type="match status" value="1"/>
</dbReference>
<dbReference type="InterPro" id="IPR042099">
    <property type="entry name" value="ANL_N_sf"/>
</dbReference>
<dbReference type="Gene3D" id="3.30.559.30">
    <property type="entry name" value="Nonribosomal peptide synthetase, condensation domain"/>
    <property type="match status" value="1"/>
</dbReference>
<accession>A0A0J7Z462</accession>
<dbReference type="InterPro" id="IPR023213">
    <property type="entry name" value="CAT-like_dom_sf"/>
</dbReference>
<evidence type="ECO:0000313" key="11">
    <source>
        <dbReference type="EMBL" id="KMS70851.1"/>
    </source>
</evidence>
<dbReference type="GO" id="GO:0016874">
    <property type="term" value="F:ligase activity"/>
    <property type="evidence" value="ECO:0007669"/>
    <property type="project" value="UniProtKB-KW"/>
</dbReference>
<dbReference type="Proteomes" id="UP000037432">
    <property type="component" value="Unassembled WGS sequence"/>
</dbReference>
<dbReference type="AlphaFoldDB" id="A0A0J7Z462"/>
<dbReference type="FunFam" id="1.10.1200.10:FF:000016">
    <property type="entry name" value="Non-ribosomal peptide synthase"/>
    <property type="match status" value="1"/>
</dbReference>
<dbReference type="RefSeq" id="WP_048584471.1">
    <property type="nucleotide sequence ID" value="NZ_LFNT01000043.1"/>
</dbReference>
<feature type="region of interest" description="Disordered" evidence="9">
    <location>
        <begin position="79"/>
        <end position="104"/>
    </location>
</feature>
<evidence type="ECO:0000256" key="8">
    <source>
        <dbReference type="ARBA" id="ARBA00033440"/>
    </source>
</evidence>
<dbReference type="Gene3D" id="3.30.559.10">
    <property type="entry name" value="Chloramphenicol acetyltransferase-like domain"/>
    <property type="match status" value="1"/>
</dbReference>
<dbReference type="Gene3D" id="1.10.1200.10">
    <property type="entry name" value="ACP-like"/>
    <property type="match status" value="1"/>
</dbReference>
<evidence type="ECO:0000313" key="12">
    <source>
        <dbReference type="Proteomes" id="UP000037432"/>
    </source>
</evidence>
<dbReference type="CDD" id="cd12114">
    <property type="entry name" value="A_NRPS_TlmIV_like"/>
    <property type="match status" value="1"/>
</dbReference>
<dbReference type="InterPro" id="IPR020845">
    <property type="entry name" value="AMP-binding_CS"/>
</dbReference>
<keyword evidence="5" id="KW-0596">Phosphopantetheine</keyword>